<evidence type="ECO:0000313" key="5">
    <source>
        <dbReference type="EMBL" id="EFX86203.1"/>
    </source>
</evidence>
<keyword evidence="2" id="KW-0694">RNA-binding</keyword>
<comment type="similarity">
    <text evidence="1">Belongs to the SLBP family.</text>
</comment>
<dbReference type="InterPro" id="IPR029344">
    <property type="entry name" value="SLBP_RNA_bind"/>
</dbReference>
<dbReference type="HOGENOM" id="CLU_1994909_0_0_1"/>
<dbReference type="InterPro" id="IPR026502">
    <property type="entry name" value="SLBP1/SLBP2"/>
</dbReference>
<dbReference type="EMBL" id="GL732530">
    <property type="protein sequence ID" value="EFX86203.1"/>
    <property type="molecule type" value="Genomic_DNA"/>
</dbReference>
<dbReference type="GO" id="GO:0005634">
    <property type="term" value="C:nucleus"/>
    <property type="evidence" value="ECO:0007669"/>
    <property type="project" value="UniProtKB-ARBA"/>
</dbReference>
<sequence>MTEVEVEDTSDRSSTTSSGEVEEDPLVLSRRQKQIDYGKNTIAYDNYLKTVPKNKRTKEHPQTPNKYKKYSRRGWDGSIKVWRKMLHVFDTSEASNPKEKENADEDVVDAIDYLPFDLIDEDVVL</sequence>
<protein>
    <recommendedName>
        <fullName evidence="4">Histone RNA hairpin-binding protein RNA-binding domain-containing protein</fullName>
    </recommendedName>
</protein>
<dbReference type="GO" id="GO:0003729">
    <property type="term" value="F:mRNA binding"/>
    <property type="evidence" value="ECO:0007669"/>
    <property type="project" value="InterPro"/>
</dbReference>
<dbReference type="STRING" id="6669.E9G293"/>
<dbReference type="InterPro" id="IPR038294">
    <property type="entry name" value="SLBP_RNA_bind_sf"/>
</dbReference>
<proteinExistence type="inferred from homology"/>
<dbReference type="InParanoid" id="E9G293"/>
<dbReference type="FunFam" id="1.10.8.1120:FF:000001">
    <property type="entry name" value="Histone RNA hairpin-binding protein-like"/>
    <property type="match status" value="1"/>
</dbReference>
<reference evidence="5 6" key="1">
    <citation type="journal article" date="2011" name="Science">
        <title>The ecoresponsive genome of Daphnia pulex.</title>
        <authorList>
            <person name="Colbourne J.K."/>
            <person name="Pfrender M.E."/>
            <person name="Gilbert D."/>
            <person name="Thomas W.K."/>
            <person name="Tucker A."/>
            <person name="Oakley T.H."/>
            <person name="Tokishita S."/>
            <person name="Aerts A."/>
            <person name="Arnold G.J."/>
            <person name="Basu M.K."/>
            <person name="Bauer D.J."/>
            <person name="Caceres C.E."/>
            <person name="Carmel L."/>
            <person name="Casola C."/>
            <person name="Choi J.H."/>
            <person name="Detter J.C."/>
            <person name="Dong Q."/>
            <person name="Dusheyko S."/>
            <person name="Eads B.D."/>
            <person name="Frohlich T."/>
            <person name="Geiler-Samerotte K.A."/>
            <person name="Gerlach D."/>
            <person name="Hatcher P."/>
            <person name="Jogdeo S."/>
            <person name="Krijgsveld J."/>
            <person name="Kriventseva E.V."/>
            <person name="Kultz D."/>
            <person name="Laforsch C."/>
            <person name="Lindquist E."/>
            <person name="Lopez J."/>
            <person name="Manak J.R."/>
            <person name="Muller J."/>
            <person name="Pangilinan J."/>
            <person name="Patwardhan R.P."/>
            <person name="Pitluck S."/>
            <person name="Pritham E.J."/>
            <person name="Rechtsteiner A."/>
            <person name="Rho M."/>
            <person name="Rogozin I.B."/>
            <person name="Sakarya O."/>
            <person name="Salamov A."/>
            <person name="Schaack S."/>
            <person name="Shapiro H."/>
            <person name="Shiga Y."/>
            <person name="Skalitzky C."/>
            <person name="Smith Z."/>
            <person name="Souvorov A."/>
            <person name="Sung W."/>
            <person name="Tang Z."/>
            <person name="Tsuchiya D."/>
            <person name="Tu H."/>
            <person name="Vos H."/>
            <person name="Wang M."/>
            <person name="Wolf Y.I."/>
            <person name="Yamagata H."/>
            <person name="Yamada T."/>
            <person name="Ye Y."/>
            <person name="Shaw J.R."/>
            <person name="Andrews J."/>
            <person name="Crease T.J."/>
            <person name="Tang H."/>
            <person name="Lucas S.M."/>
            <person name="Robertson H.M."/>
            <person name="Bork P."/>
            <person name="Koonin E.V."/>
            <person name="Zdobnov E.M."/>
            <person name="Grigoriev I.V."/>
            <person name="Lynch M."/>
            <person name="Boore J.L."/>
        </authorList>
    </citation>
    <scope>NUCLEOTIDE SEQUENCE [LARGE SCALE GENOMIC DNA]</scope>
</reference>
<dbReference type="GO" id="GO:0007076">
    <property type="term" value="P:mitotic chromosome condensation"/>
    <property type="evidence" value="ECO:0007669"/>
    <property type="project" value="UniProtKB-ARBA"/>
</dbReference>
<name>E9G293_DAPPU</name>
<evidence type="ECO:0000256" key="1">
    <source>
        <dbReference type="ARBA" id="ARBA00006151"/>
    </source>
</evidence>
<evidence type="ECO:0000259" key="4">
    <source>
        <dbReference type="Pfam" id="PF15247"/>
    </source>
</evidence>
<feature type="region of interest" description="Disordered" evidence="3">
    <location>
        <begin position="1"/>
        <end position="32"/>
    </location>
</feature>
<dbReference type="KEGG" id="dpx:DAPPUDRAFT_45102"/>
<gene>
    <name evidence="5" type="ORF">DAPPUDRAFT_45102</name>
</gene>
<dbReference type="PANTHER" id="PTHR17408:SF0">
    <property type="entry name" value="HISTONE RNA HAIRPIN-BINDING PROTEIN"/>
    <property type="match status" value="1"/>
</dbReference>
<evidence type="ECO:0000256" key="2">
    <source>
        <dbReference type="ARBA" id="ARBA00022884"/>
    </source>
</evidence>
<dbReference type="Pfam" id="PF15247">
    <property type="entry name" value="SLBP_RNA_bind"/>
    <property type="match status" value="1"/>
</dbReference>
<evidence type="ECO:0000256" key="3">
    <source>
        <dbReference type="SAM" id="MobiDB-lite"/>
    </source>
</evidence>
<feature type="region of interest" description="Disordered" evidence="3">
    <location>
        <begin position="51"/>
        <end position="71"/>
    </location>
</feature>
<dbReference type="PANTHER" id="PTHR17408">
    <property type="entry name" value="HISTONE RNA HAIRPIN-BINDING PROTEIN"/>
    <property type="match status" value="1"/>
</dbReference>
<feature type="domain" description="Histone RNA hairpin-binding protein RNA-binding" evidence="4">
    <location>
        <begin position="24"/>
        <end position="90"/>
    </location>
</feature>
<organism evidence="5 6">
    <name type="scientific">Daphnia pulex</name>
    <name type="common">Water flea</name>
    <dbReference type="NCBI Taxonomy" id="6669"/>
    <lineage>
        <taxon>Eukaryota</taxon>
        <taxon>Metazoa</taxon>
        <taxon>Ecdysozoa</taxon>
        <taxon>Arthropoda</taxon>
        <taxon>Crustacea</taxon>
        <taxon>Branchiopoda</taxon>
        <taxon>Diplostraca</taxon>
        <taxon>Cladocera</taxon>
        <taxon>Anomopoda</taxon>
        <taxon>Daphniidae</taxon>
        <taxon>Daphnia</taxon>
    </lineage>
</organism>
<dbReference type="eggNOG" id="KOG3934">
    <property type="taxonomic scope" value="Eukaryota"/>
</dbReference>
<dbReference type="AlphaFoldDB" id="E9G293"/>
<keyword evidence="6" id="KW-1185">Reference proteome</keyword>
<dbReference type="Gene3D" id="1.10.8.1120">
    <property type="entry name" value="Histone RNA hairpin-binding protein RNA-binding domain"/>
    <property type="match status" value="1"/>
</dbReference>
<dbReference type="OrthoDB" id="265795at2759"/>
<dbReference type="OMA" id="IAYDNYL"/>
<accession>E9G293</accession>
<dbReference type="Proteomes" id="UP000000305">
    <property type="component" value="Unassembled WGS sequence"/>
</dbReference>
<dbReference type="PhylomeDB" id="E9G293"/>
<evidence type="ECO:0000313" key="6">
    <source>
        <dbReference type="Proteomes" id="UP000000305"/>
    </source>
</evidence>